<reference evidence="2" key="1">
    <citation type="journal article" date="2019" name="Int. J. Syst. Evol. Microbiol.">
        <title>The Global Catalogue of Microorganisms (GCM) 10K type strain sequencing project: providing services to taxonomists for standard genome sequencing and annotation.</title>
        <authorList>
            <consortium name="The Broad Institute Genomics Platform"/>
            <consortium name="The Broad Institute Genome Sequencing Center for Infectious Disease"/>
            <person name="Wu L."/>
            <person name="Ma J."/>
        </authorList>
    </citation>
    <scope>NUCLEOTIDE SEQUENCE [LARGE SCALE GENOMIC DNA]</scope>
    <source>
        <strain evidence="2">CGMCC 1.12286</strain>
    </source>
</reference>
<protein>
    <submittedName>
        <fullName evidence="1">Uncharacterized protein</fullName>
    </submittedName>
</protein>
<dbReference type="Proteomes" id="UP001597079">
    <property type="component" value="Unassembled WGS sequence"/>
</dbReference>
<name>A0ABW4JH97_9BACL</name>
<proteinExistence type="predicted"/>
<accession>A0ABW4JH97</accession>
<sequence>MTESIQSHETNIADTQEHLFKKMESAFLISALYDEMSDTLRQNITLRLDHMTAATPDNTSDELSE</sequence>
<evidence type="ECO:0000313" key="1">
    <source>
        <dbReference type="EMBL" id="MFD1674437.1"/>
    </source>
</evidence>
<gene>
    <name evidence="1" type="ORF">ACFSB2_06920</name>
</gene>
<comment type="caution">
    <text evidence="1">The sequence shown here is derived from an EMBL/GenBank/DDBJ whole genome shotgun (WGS) entry which is preliminary data.</text>
</comment>
<keyword evidence="2" id="KW-1185">Reference proteome</keyword>
<dbReference type="EMBL" id="JBHUCX010000020">
    <property type="protein sequence ID" value="MFD1674437.1"/>
    <property type="molecule type" value="Genomic_DNA"/>
</dbReference>
<evidence type="ECO:0000313" key="2">
    <source>
        <dbReference type="Proteomes" id="UP001597079"/>
    </source>
</evidence>
<organism evidence="1 2">
    <name type="scientific">Alicyclobacillus fodiniaquatilis</name>
    <dbReference type="NCBI Taxonomy" id="1661150"/>
    <lineage>
        <taxon>Bacteria</taxon>
        <taxon>Bacillati</taxon>
        <taxon>Bacillota</taxon>
        <taxon>Bacilli</taxon>
        <taxon>Bacillales</taxon>
        <taxon>Alicyclobacillaceae</taxon>
        <taxon>Alicyclobacillus</taxon>
    </lineage>
</organism>
<dbReference type="RefSeq" id="WP_377942305.1">
    <property type="nucleotide sequence ID" value="NZ_JBHUCX010000020.1"/>
</dbReference>